<comment type="caution">
    <text evidence="3">The sequence shown here is derived from an EMBL/GenBank/DDBJ whole genome shotgun (WGS) entry which is preliminary data.</text>
</comment>
<evidence type="ECO:0000313" key="4">
    <source>
        <dbReference type="Proteomes" id="UP000722459"/>
    </source>
</evidence>
<accession>A0A8T5GEA6</accession>
<dbReference type="InterPro" id="IPR006935">
    <property type="entry name" value="Helicase/UvrB_N"/>
</dbReference>
<dbReference type="GO" id="GO:0140097">
    <property type="term" value="F:catalytic activity, acting on DNA"/>
    <property type="evidence" value="ECO:0007669"/>
    <property type="project" value="UniProtKB-ARBA"/>
</dbReference>
<evidence type="ECO:0000259" key="1">
    <source>
        <dbReference type="PROSITE" id="PS51192"/>
    </source>
</evidence>
<dbReference type="PANTHER" id="PTHR47396:SF1">
    <property type="entry name" value="ATP-DEPENDENT HELICASE IRC3-RELATED"/>
    <property type="match status" value="1"/>
</dbReference>
<reference evidence="3" key="1">
    <citation type="journal article" date="2021" name="ISME J.">
        <title>Mercury methylation by metabolically versatile and cosmopolitan marine bacteria.</title>
        <authorList>
            <person name="Lin H."/>
            <person name="Ascher D.B."/>
            <person name="Myung Y."/>
            <person name="Lamborg C.H."/>
            <person name="Hallam S.J."/>
            <person name="Gionfriddo C.M."/>
            <person name="Holt K.E."/>
            <person name="Moreau J.W."/>
        </authorList>
    </citation>
    <scope>NUCLEOTIDE SEQUENCE</scope>
    <source>
        <strain evidence="3">SI075_bin30</strain>
    </source>
</reference>
<dbReference type="Pfam" id="PF00271">
    <property type="entry name" value="Helicase_C"/>
    <property type="match status" value="1"/>
</dbReference>
<dbReference type="EMBL" id="JABJNZ010000022">
    <property type="protein sequence ID" value="MBT4870242.1"/>
    <property type="molecule type" value="Genomic_DNA"/>
</dbReference>
<keyword evidence="3" id="KW-0347">Helicase</keyword>
<sequence>MNIYKGPKPREWQLEAISAWEKHPKGIIQAVPGSGKTILAVNAIAKKLEENPDLKILIVCPRLTLIQQWIGAIRDFSKIKKKDIYEISSNNETQAYAKVQEKLENHKIFLSTFHQIKQFFKEFEWKEHEWFLIVDEMHNTTENYKFPDNHIPYKLGLSATPKKKGKGADFNLGGIIYTYSFAQALQDKIILDPVIKIVFYSVNESLFNKIENDNENTIDLAESAFSDFLPEQSENNDQEHAVFTSKNTDFIGIQKILKNKFHIGKENSSQTLVFVNRIKKADLLDQMLKESFKKNVSHAYHSKSDKYHQKDNFNKIKSDFAARKFNVLISVGTLGEGIDFPYASHGIIASPIYNSGAFVQKVGRLLRAYEGHKKAEIYYYVPSELVTRLITDEKIEPNYFKSIVKIADENKDLYFVDRQSMKEEKGNMEELLIQGSAYERNEYIKSIKMPPDLDSIMRFFRRVHPDKIKRWRRIYTKEVNAADSEDELTFPLLRAELSKHFRVTQYFAKNMILNLENLNGIQKKFSKKQFGDFNTVKDFVKKSLKQRIIVKIKYGHALQQISSKKSPFSHLEGEMLVNMIAAELSDFCLRQKDIKKTITGLKKSSESLEKIAKKNADKEEIIKERTKLMSTIAKYYFSLQSSFLDELDVSLLAKTPKNSEDKVTLTLGKDIFLSKHVEKIYAYPEDFGLSRWQEVKEEKKKVIPPTPIELFVKELLSNTTNYSDYAKITSNWSKIKKELFIKLKIKPITNEIILEELENQKKSNEFSFERIFFIIEAIKRA</sequence>
<dbReference type="InterPro" id="IPR014001">
    <property type="entry name" value="Helicase_ATP-bd"/>
</dbReference>
<dbReference type="InterPro" id="IPR050742">
    <property type="entry name" value="Helicase_Restrict-Modif_Enz"/>
</dbReference>
<dbReference type="GO" id="GO:0005524">
    <property type="term" value="F:ATP binding"/>
    <property type="evidence" value="ECO:0007669"/>
    <property type="project" value="InterPro"/>
</dbReference>
<dbReference type="CDD" id="cd18785">
    <property type="entry name" value="SF2_C"/>
    <property type="match status" value="1"/>
</dbReference>
<evidence type="ECO:0000259" key="2">
    <source>
        <dbReference type="PROSITE" id="PS51194"/>
    </source>
</evidence>
<dbReference type="PROSITE" id="PS51194">
    <property type="entry name" value="HELICASE_CTER"/>
    <property type="match status" value="1"/>
</dbReference>
<dbReference type="InterPro" id="IPR027417">
    <property type="entry name" value="P-loop_NTPase"/>
</dbReference>
<feature type="domain" description="Helicase ATP-binding" evidence="1">
    <location>
        <begin position="17"/>
        <end position="179"/>
    </location>
</feature>
<organism evidence="3 4">
    <name type="scientific">Candidatus Iainarchaeum sp</name>
    <dbReference type="NCBI Taxonomy" id="3101447"/>
    <lineage>
        <taxon>Archaea</taxon>
        <taxon>Candidatus Iainarchaeota</taxon>
        <taxon>Candidatus Iainarchaeia</taxon>
        <taxon>Candidatus Iainarchaeales</taxon>
        <taxon>Candidatus Iainarchaeaceae</taxon>
        <taxon>Candidatus Iainarchaeum</taxon>
    </lineage>
</organism>
<dbReference type="PANTHER" id="PTHR47396">
    <property type="entry name" value="TYPE I RESTRICTION ENZYME ECOKI R PROTEIN"/>
    <property type="match status" value="1"/>
</dbReference>
<keyword evidence="3" id="KW-0067">ATP-binding</keyword>
<evidence type="ECO:0000313" key="3">
    <source>
        <dbReference type="EMBL" id="MBT4870242.1"/>
    </source>
</evidence>
<gene>
    <name evidence="3" type="ORF">HON47_01575</name>
</gene>
<dbReference type="GO" id="GO:0016787">
    <property type="term" value="F:hydrolase activity"/>
    <property type="evidence" value="ECO:0007669"/>
    <property type="project" value="InterPro"/>
</dbReference>
<keyword evidence="3" id="KW-0378">Hydrolase</keyword>
<dbReference type="GO" id="GO:0004386">
    <property type="term" value="F:helicase activity"/>
    <property type="evidence" value="ECO:0007669"/>
    <property type="project" value="UniProtKB-KW"/>
</dbReference>
<dbReference type="SMART" id="SM00490">
    <property type="entry name" value="HELICc"/>
    <property type="match status" value="1"/>
</dbReference>
<feature type="domain" description="Helicase C-terminal" evidence="2">
    <location>
        <begin position="256"/>
        <end position="429"/>
    </location>
</feature>
<dbReference type="Gene3D" id="3.40.50.300">
    <property type="entry name" value="P-loop containing nucleotide triphosphate hydrolases"/>
    <property type="match status" value="2"/>
</dbReference>
<keyword evidence="3" id="KW-0547">Nucleotide-binding</keyword>
<dbReference type="GO" id="GO:0005829">
    <property type="term" value="C:cytosol"/>
    <property type="evidence" value="ECO:0007669"/>
    <property type="project" value="TreeGrafter"/>
</dbReference>
<dbReference type="SMART" id="SM00487">
    <property type="entry name" value="DEXDc"/>
    <property type="match status" value="1"/>
</dbReference>
<dbReference type="Proteomes" id="UP000722459">
    <property type="component" value="Unassembled WGS sequence"/>
</dbReference>
<proteinExistence type="predicted"/>
<protein>
    <submittedName>
        <fullName evidence="3">DEAD/DEAH box helicase family protein</fullName>
    </submittedName>
</protein>
<dbReference type="InterPro" id="IPR001650">
    <property type="entry name" value="Helicase_C-like"/>
</dbReference>
<dbReference type="GO" id="GO:0003677">
    <property type="term" value="F:DNA binding"/>
    <property type="evidence" value="ECO:0007669"/>
    <property type="project" value="InterPro"/>
</dbReference>
<dbReference type="PROSITE" id="PS51192">
    <property type="entry name" value="HELICASE_ATP_BIND_1"/>
    <property type="match status" value="1"/>
</dbReference>
<dbReference type="AlphaFoldDB" id="A0A8T5GEA6"/>
<dbReference type="Pfam" id="PF04851">
    <property type="entry name" value="ResIII"/>
    <property type="match status" value="1"/>
</dbReference>
<dbReference type="SUPFAM" id="SSF52540">
    <property type="entry name" value="P-loop containing nucleoside triphosphate hydrolases"/>
    <property type="match status" value="1"/>
</dbReference>
<name>A0A8T5GEA6_9ARCH</name>